<dbReference type="Pfam" id="PF04548">
    <property type="entry name" value="AIG1"/>
    <property type="match status" value="1"/>
</dbReference>
<feature type="domain" description="AIG1-type G" evidence="5">
    <location>
        <begin position="34"/>
        <end position="236"/>
    </location>
</feature>
<keyword evidence="4" id="KW-0175">Coiled coil</keyword>
<organism evidence="6 7">
    <name type="scientific">Myripristis murdjan</name>
    <name type="common">pinecone soldierfish</name>
    <dbReference type="NCBI Taxonomy" id="586833"/>
    <lineage>
        <taxon>Eukaryota</taxon>
        <taxon>Metazoa</taxon>
        <taxon>Chordata</taxon>
        <taxon>Craniata</taxon>
        <taxon>Vertebrata</taxon>
        <taxon>Euteleostomi</taxon>
        <taxon>Actinopterygii</taxon>
        <taxon>Neopterygii</taxon>
        <taxon>Teleostei</taxon>
        <taxon>Neoteleostei</taxon>
        <taxon>Acanthomorphata</taxon>
        <taxon>Holocentriformes</taxon>
        <taxon>Holocentridae</taxon>
        <taxon>Myripristis</taxon>
    </lineage>
</organism>
<dbReference type="SUPFAM" id="SSF52540">
    <property type="entry name" value="P-loop containing nucleoside triphosphate hydrolases"/>
    <property type="match status" value="1"/>
</dbReference>
<sequence>MASENTVSNTGKFDCNFTFSAAQAQQSQHSPELRIVLIGGRELHGKPSRRSATGNTILGKNVFDTSTRTAQSVAGQQEVHGRQVTVVDTPGWWWHYPRENTPLLDQLEIKNSVYLCPPEPHAFLLVIPFGSVFPEIFKKSLEEHLQLFHKTVFDHTIVLFSASTPCSHERLNKRLQWLVEKCGNRYHVLDNQKGGDENQVTELLEKVEEMLKANRGSVYEVDLGRAEQLEARKQAQEQMAQRNMQRVQRQKRVLRELFRGK</sequence>
<dbReference type="InterPro" id="IPR027417">
    <property type="entry name" value="P-loop_NTPase"/>
</dbReference>
<dbReference type="PANTHER" id="PTHR10903:SF107">
    <property type="entry name" value="GTPASE IMAP FAMILY MEMBER 4-LIKE-RELATED"/>
    <property type="match status" value="1"/>
</dbReference>
<evidence type="ECO:0000313" key="7">
    <source>
        <dbReference type="Proteomes" id="UP000472263"/>
    </source>
</evidence>
<protein>
    <recommendedName>
        <fullName evidence="5">AIG1-type G domain-containing protein</fullName>
    </recommendedName>
</protein>
<evidence type="ECO:0000313" key="6">
    <source>
        <dbReference type="Ensembl" id="ENSMMDP00005001052.1"/>
    </source>
</evidence>
<proteinExistence type="inferred from homology"/>
<reference evidence="6" key="1">
    <citation type="submission" date="2019-06" db="EMBL/GenBank/DDBJ databases">
        <authorList>
            <consortium name="Wellcome Sanger Institute Data Sharing"/>
        </authorList>
    </citation>
    <scope>NUCLEOTIDE SEQUENCE [LARGE SCALE GENOMIC DNA]</scope>
</reference>
<evidence type="ECO:0000256" key="4">
    <source>
        <dbReference type="SAM" id="Coils"/>
    </source>
</evidence>
<dbReference type="InterPro" id="IPR006703">
    <property type="entry name" value="G_AIG1"/>
</dbReference>
<dbReference type="InParanoid" id="A0A667WI50"/>
<evidence type="ECO:0000256" key="3">
    <source>
        <dbReference type="ARBA" id="ARBA00023134"/>
    </source>
</evidence>
<keyword evidence="7" id="KW-1185">Reference proteome</keyword>
<keyword evidence="3" id="KW-0342">GTP-binding</keyword>
<evidence type="ECO:0000259" key="5">
    <source>
        <dbReference type="Pfam" id="PF04548"/>
    </source>
</evidence>
<feature type="coiled-coil region" evidence="4">
    <location>
        <begin position="226"/>
        <end position="257"/>
    </location>
</feature>
<reference evidence="6" key="2">
    <citation type="submission" date="2025-08" db="UniProtKB">
        <authorList>
            <consortium name="Ensembl"/>
        </authorList>
    </citation>
    <scope>IDENTIFICATION</scope>
</reference>
<dbReference type="GeneTree" id="ENSGT00940000162556"/>
<dbReference type="GO" id="GO:0005525">
    <property type="term" value="F:GTP binding"/>
    <property type="evidence" value="ECO:0007669"/>
    <property type="project" value="UniProtKB-KW"/>
</dbReference>
<dbReference type="Proteomes" id="UP000472263">
    <property type="component" value="Chromosome 8"/>
</dbReference>
<keyword evidence="2" id="KW-0547">Nucleotide-binding</keyword>
<evidence type="ECO:0000256" key="2">
    <source>
        <dbReference type="ARBA" id="ARBA00022741"/>
    </source>
</evidence>
<dbReference type="Ensembl" id="ENSMMDT00005001073.1">
    <property type="protein sequence ID" value="ENSMMDP00005001052.1"/>
    <property type="gene ID" value="ENSMMDG00005000626.1"/>
</dbReference>
<accession>A0A667WI50</accession>
<reference evidence="6" key="3">
    <citation type="submission" date="2025-09" db="UniProtKB">
        <authorList>
            <consortium name="Ensembl"/>
        </authorList>
    </citation>
    <scope>IDENTIFICATION</scope>
</reference>
<dbReference type="PANTHER" id="PTHR10903">
    <property type="entry name" value="GTPASE, IMAP FAMILY MEMBER-RELATED"/>
    <property type="match status" value="1"/>
</dbReference>
<dbReference type="InterPro" id="IPR045058">
    <property type="entry name" value="GIMA/IAN/Toc"/>
</dbReference>
<dbReference type="AlphaFoldDB" id="A0A667WI50"/>
<dbReference type="Gene3D" id="3.40.50.300">
    <property type="entry name" value="P-loop containing nucleotide triphosphate hydrolases"/>
    <property type="match status" value="1"/>
</dbReference>
<comment type="similarity">
    <text evidence="1">Belongs to the TRAFAC class TrmE-Era-EngA-EngB-Septin-like GTPase superfamily. AIG1/Toc34/Toc159-like paraseptin GTPase family. IAN subfamily.</text>
</comment>
<evidence type="ECO:0000256" key="1">
    <source>
        <dbReference type="ARBA" id="ARBA00008535"/>
    </source>
</evidence>
<name>A0A667WI50_9TELE</name>